<proteinExistence type="predicted"/>
<evidence type="ECO:0000313" key="2">
    <source>
        <dbReference type="EMBL" id="VFR70344.1"/>
    </source>
</evidence>
<sequence length="128" mass="14426">MAQFMPATSEWIAGLYPDLAERAPFSPSWSIRALVTYDQWLWARVSAADGCQRMAMVLSAYNGGLGWIARDQRLARARGLDAAIWFGAVETVNAGRSAANWRENRDYPRRILYTHQARYTAWGPGVCQ</sequence>
<organism evidence="1">
    <name type="scientific">plant metagenome</name>
    <dbReference type="NCBI Taxonomy" id="1297885"/>
    <lineage>
        <taxon>unclassified sequences</taxon>
        <taxon>metagenomes</taxon>
        <taxon>organismal metagenomes</taxon>
    </lineage>
</organism>
<gene>
    <name evidence="1" type="ORF">ANDA3_3755</name>
    <name evidence="3" type="ORF">DAR2_3605</name>
    <name evidence="2" type="ORF">DAR3_4171</name>
</gene>
<evidence type="ECO:0000313" key="1">
    <source>
        <dbReference type="EMBL" id="VFR34660.1"/>
    </source>
</evidence>
<dbReference type="EMBL" id="CAADIC010000019">
    <property type="protein sequence ID" value="VFR34660.1"/>
    <property type="molecule type" value="Genomic_DNA"/>
</dbReference>
<dbReference type="EMBL" id="CAADIJ010000011">
    <property type="protein sequence ID" value="VFR70344.1"/>
    <property type="molecule type" value="Genomic_DNA"/>
</dbReference>
<dbReference type="AlphaFoldDB" id="A0A484QDD3"/>
<protein>
    <submittedName>
        <fullName evidence="1">Phage lysin</fullName>
    </submittedName>
</protein>
<dbReference type="Gene3D" id="1.10.530.10">
    <property type="match status" value="1"/>
</dbReference>
<evidence type="ECO:0000313" key="3">
    <source>
        <dbReference type="EMBL" id="VFR72178.1"/>
    </source>
</evidence>
<name>A0A484QDD3_9ZZZZ</name>
<accession>A0A484QDD3</accession>
<dbReference type="InterPro" id="IPR023346">
    <property type="entry name" value="Lysozyme-like_dom_sf"/>
</dbReference>
<dbReference type="EMBL" id="CAADIL010000016">
    <property type="protein sequence ID" value="VFR72178.1"/>
    <property type="molecule type" value="Genomic_DNA"/>
</dbReference>
<reference evidence="1" key="1">
    <citation type="submission" date="2019-03" db="EMBL/GenBank/DDBJ databases">
        <authorList>
            <person name="Danneels B."/>
        </authorList>
    </citation>
    <scope>NUCLEOTIDE SEQUENCE</scope>
</reference>
<dbReference type="SUPFAM" id="SSF53955">
    <property type="entry name" value="Lysozyme-like"/>
    <property type="match status" value="1"/>
</dbReference>